<accession>A0A926Z7S5</accession>
<dbReference type="PANTHER" id="PTHR45947">
    <property type="entry name" value="SULFOQUINOVOSYL TRANSFERASE SQD2"/>
    <property type="match status" value="1"/>
</dbReference>
<evidence type="ECO:0000313" key="2">
    <source>
        <dbReference type="EMBL" id="MBD2150289.1"/>
    </source>
</evidence>
<organism evidence="2 3">
    <name type="scientific">Pseudanabaena cinerea FACHB-1277</name>
    <dbReference type="NCBI Taxonomy" id="2949581"/>
    <lineage>
        <taxon>Bacteria</taxon>
        <taxon>Bacillati</taxon>
        <taxon>Cyanobacteriota</taxon>
        <taxon>Cyanophyceae</taxon>
        <taxon>Pseudanabaenales</taxon>
        <taxon>Pseudanabaenaceae</taxon>
        <taxon>Pseudanabaena</taxon>
        <taxon>Pseudanabaena cinerea</taxon>
    </lineage>
</organism>
<sequence length="392" mass="44769">MNIDAFSNTVVLETKNLKVGIFFTNFGPYHIARVKAARDICQPLGINIFGLEIARSSVEYPWQSKTDHLNFDLITISSDHRYEHIPRKKLISDLIKKLNEINPDILLLSGYSEISMLVALFWSKSRGKKAVLMSESKQDDAPRSRYKELFKKFIVSFYDAAIVGGQPHQRYLENLDMPKDSIFFGYDVVNNNDFDRDKIRHLPRPIKFPFFLAINRFIPKKNLIFLLSAYAQYLQRVDQTSAWHLVLCGDGEMRSQIEQKIFELGIQDQVHLTGFLQQAELLPYFAHAKCFVHTSTTEQWGLVVNEAMAAGLPVLVSNRCGCYEDLLIEGINGFGFDPEDQAELTNLMLKMSAKYIDLEEMGKAALMHIQNFSPNYFAQGVQNAIAFVSNKS</sequence>
<dbReference type="Proteomes" id="UP000631421">
    <property type="component" value="Unassembled WGS sequence"/>
</dbReference>
<dbReference type="AlphaFoldDB" id="A0A926Z7S5"/>
<evidence type="ECO:0000259" key="1">
    <source>
        <dbReference type="Pfam" id="PF00534"/>
    </source>
</evidence>
<dbReference type="EMBL" id="JACJPY010000022">
    <property type="protein sequence ID" value="MBD2150289.1"/>
    <property type="molecule type" value="Genomic_DNA"/>
</dbReference>
<dbReference type="Gene3D" id="3.40.50.2000">
    <property type="entry name" value="Glycogen Phosphorylase B"/>
    <property type="match status" value="2"/>
</dbReference>
<dbReference type="InterPro" id="IPR050194">
    <property type="entry name" value="Glycosyltransferase_grp1"/>
</dbReference>
<reference evidence="2 3" key="1">
    <citation type="journal article" date="2015" name="ISME J.">
        <title>Draft Genome Sequence of Streptomyces incarnatus NRRL8089, which Produces the Nucleoside Antibiotic Sinefungin.</title>
        <authorList>
            <person name="Oshima K."/>
            <person name="Hattori M."/>
            <person name="Shimizu H."/>
            <person name="Fukuda K."/>
            <person name="Nemoto M."/>
            <person name="Inagaki K."/>
            <person name="Tamura T."/>
        </authorList>
    </citation>
    <scope>NUCLEOTIDE SEQUENCE [LARGE SCALE GENOMIC DNA]</scope>
    <source>
        <strain evidence="2 3">FACHB-1277</strain>
    </source>
</reference>
<dbReference type="PANTHER" id="PTHR45947:SF3">
    <property type="entry name" value="SULFOQUINOVOSYL TRANSFERASE SQD2"/>
    <property type="match status" value="1"/>
</dbReference>
<protein>
    <submittedName>
        <fullName evidence="2">Glycosyltransferase family 4 protein</fullName>
    </submittedName>
</protein>
<dbReference type="GO" id="GO:0016757">
    <property type="term" value="F:glycosyltransferase activity"/>
    <property type="evidence" value="ECO:0007669"/>
    <property type="project" value="InterPro"/>
</dbReference>
<name>A0A926Z7S5_9CYAN</name>
<comment type="caution">
    <text evidence="2">The sequence shown here is derived from an EMBL/GenBank/DDBJ whole genome shotgun (WGS) entry which is preliminary data.</text>
</comment>
<keyword evidence="3" id="KW-1185">Reference proteome</keyword>
<dbReference type="Pfam" id="PF00534">
    <property type="entry name" value="Glycos_transf_1"/>
    <property type="match status" value="1"/>
</dbReference>
<feature type="domain" description="Glycosyl transferase family 1" evidence="1">
    <location>
        <begin position="201"/>
        <end position="365"/>
    </location>
</feature>
<dbReference type="SUPFAM" id="SSF53756">
    <property type="entry name" value="UDP-Glycosyltransferase/glycogen phosphorylase"/>
    <property type="match status" value="1"/>
</dbReference>
<dbReference type="InterPro" id="IPR001296">
    <property type="entry name" value="Glyco_trans_1"/>
</dbReference>
<gene>
    <name evidence="2" type="ORF">H6F44_09185</name>
</gene>
<dbReference type="CDD" id="cd03801">
    <property type="entry name" value="GT4_PimA-like"/>
    <property type="match status" value="1"/>
</dbReference>
<evidence type="ECO:0000313" key="3">
    <source>
        <dbReference type="Proteomes" id="UP000631421"/>
    </source>
</evidence>
<proteinExistence type="predicted"/>